<feature type="transmembrane region" description="Helical" evidence="1">
    <location>
        <begin position="489"/>
        <end position="507"/>
    </location>
</feature>
<evidence type="ECO:0000256" key="1">
    <source>
        <dbReference type="SAM" id="Phobius"/>
    </source>
</evidence>
<dbReference type="InterPro" id="IPR027417">
    <property type="entry name" value="P-loop_NTPase"/>
</dbReference>
<protein>
    <submittedName>
        <fullName evidence="3">Dynamin family protein</fullName>
    </submittedName>
</protein>
<name>A0ABU7RR26_9ACTN</name>
<keyword evidence="1" id="KW-0812">Transmembrane</keyword>
<evidence type="ECO:0000313" key="3">
    <source>
        <dbReference type="EMBL" id="MEE6258960.1"/>
    </source>
</evidence>
<evidence type="ECO:0000259" key="2">
    <source>
        <dbReference type="Pfam" id="PF00350"/>
    </source>
</evidence>
<dbReference type="InterPro" id="IPR045063">
    <property type="entry name" value="Dynamin_N"/>
</dbReference>
<gene>
    <name evidence="3" type="ORF">V1633_10715</name>
</gene>
<organism evidence="3 4">
    <name type="scientific">Plantactinospora sonchi</name>
    <dbReference type="NCBI Taxonomy" id="1544735"/>
    <lineage>
        <taxon>Bacteria</taxon>
        <taxon>Bacillati</taxon>
        <taxon>Actinomycetota</taxon>
        <taxon>Actinomycetes</taxon>
        <taxon>Micromonosporales</taxon>
        <taxon>Micromonosporaceae</taxon>
        <taxon>Plantactinospora</taxon>
    </lineage>
</organism>
<comment type="caution">
    <text evidence="3">The sequence shown here is derived from an EMBL/GenBank/DDBJ whole genome shotgun (WGS) entry which is preliminary data.</text>
</comment>
<evidence type="ECO:0000313" key="4">
    <source>
        <dbReference type="Proteomes" id="UP001332243"/>
    </source>
</evidence>
<keyword evidence="4" id="KW-1185">Reference proteome</keyword>
<feature type="domain" description="Dynamin N-terminal" evidence="2">
    <location>
        <begin position="62"/>
        <end position="223"/>
    </location>
</feature>
<proteinExistence type="predicted"/>
<dbReference type="EMBL" id="JAZGQK010000007">
    <property type="protein sequence ID" value="MEE6258960.1"/>
    <property type="molecule type" value="Genomic_DNA"/>
</dbReference>
<dbReference type="Proteomes" id="UP001332243">
    <property type="component" value="Unassembled WGS sequence"/>
</dbReference>
<dbReference type="SUPFAM" id="SSF52540">
    <property type="entry name" value="P-loop containing nucleoside triphosphate hydrolases"/>
    <property type="match status" value="1"/>
</dbReference>
<dbReference type="InterPro" id="IPR051943">
    <property type="entry name" value="TRAFAC_Dynamin-like_GTPase"/>
</dbReference>
<keyword evidence="1" id="KW-1133">Transmembrane helix</keyword>
<dbReference type="Gene3D" id="3.40.50.300">
    <property type="entry name" value="P-loop containing nucleotide triphosphate hydrolases"/>
    <property type="match status" value="1"/>
</dbReference>
<dbReference type="PANTHER" id="PTHR43681:SF1">
    <property type="entry name" value="SARCALUMENIN"/>
    <property type="match status" value="1"/>
</dbReference>
<dbReference type="RefSeq" id="WP_331214077.1">
    <property type="nucleotide sequence ID" value="NZ_JAZGQK010000007.1"/>
</dbReference>
<dbReference type="PANTHER" id="PTHR43681">
    <property type="entry name" value="TRANSMEMBRANE GTPASE FZO"/>
    <property type="match status" value="1"/>
</dbReference>
<dbReference type="Pfam" id="PF00350">
    <property type="entry name" value="Dynamin_N"/>
    <property type="match status" value="1"/>
</dbReference>
<keyword evidence="1" id="KW-0472">Membrane</keyword>
<reference evidence="3 4" key="1">
    <citation type="submission" date="2024-01" db="EMBL/GenBank/DDBJ databases">
        <title>Genome insights into Plantactinospora sonchi sp. nov.</title>
        <authorList>
            <person name="Wang L."/>
        </authorList>
    </citation>
    <scope>NUCLEOTIDE SEQUENCE [LARGE SCALE GENOMIC DNA]</scope>
    <source>
        <strain evidence="3 4">NEAU-QY2</strain>
    </source>
</reference>
<accession>A0ABU7RR26</accession>
<sequence length="613" mass="67484">MTAVARPPGDTVQSGPGRGVAVLRALDDLDRVRVLAAASDRPDLAARLDQARSRLLAEDVPVAVVGEFKQGKSTLINALLRTDVCPVDSDIVTAVPTIVRYGVPPSVVAHPEPGDDVMEPTRIEVPFDRLRDYVTEAGDTGIRLRSVEVRLDRLLLRRGLSFIDTPGVGGLDSAQGNLTLGALPLARAALFVTDAGAELTAPELAFLTRTVERCPRVVCVVTKTDLHAEWRRIVELNRGHLARAGLSLPVVPVSSFLRLRASARGSTSLNTESGFPRLLDLLRRDILAGAEATTVRATRQEITFAVTELRRQIGAERAVAKDPEQEPVLAERLAEQTRRGQHLTERSASWQTALNDGIQDLGSDVDHDLRERLRGMLRRGEELLDNEDPKDNWRDFEAWAGKEAAAVAVDNLFTLVSRTEQLARDVADRFDLEYEGLDLDLPAPAAALAKVGVLDIRFERSSMRQFLGAFTAARLAYGGMFMAGAFGSLLGLTIAAPIGVAVGMTLGRKLVRDERERQLAYRRQQAKQELRRYVDEVGFVLGKDCRDAIRRTQRFLRDEFAARAALAERSSAQALNAVRQTATLPDDERARRADRLEEQWRDLGRVAERIEAA</sequence>